<evidence type="ECO:0000313" key="1">
    <source>
        <dbReference type="EMBL" id="SCL23868.1"/>
    </source>
</evidence>
<keyword evidence="2" id="KW-1185">Reference proteome</keyword>
<dbReference type="Proteomes" id="UP000198959">
    <property type="component" value="Unassembled WGS sequence"/>
</dbReference>
<sequence length="34" mass="3642">MKITVVKVKASTHGVSQHCVLARRDGARPAPTAR</sequence>
<reference evidence="2" key="1">
    <citation type="submission" date="2016-06" db="EMBL/GenBank/DDBJ databases">
        <authorList>
            <person name="Varghese N."/>
            <person name="Submissions Spin"/>
        </authorList>
    </citation>
    <scope>NUCLEOTIDE SEQUENCE [LARGE SCALE GENOMIC DNA]</scope>
    <source>
        <strain evidence="2">DSM 43817</strain>
    </source>
</reference>
<organism evidence="1 2">
    <name type="scientific">Micromonospora pallida</name>
    <dbReference type="NCBI Taxonomy" id="145854"/>
    <lineage>
        <taxon>Bacteria</taxon>
        <taxon>Bacillati</taxon>
        <taxon>Actinomycetota</taxon>
        <taxon>Actinomycetes</taxon>
        <taxon>Micromonosporales</taxon>
        <taxon>Micromonosporaceae</taxon>
        <taxon>Micromonospora</taxon>
    </lineage>
</organism>
<proteinExistence type="predicted"/>
<accession>A0A1C6S367</accession>
<name>A0A1C6S367_9ACTN</name>
<dbReference type="EMBL" id="FMHW01000002">
    <property type="protein sequence ID" value="SCL23868.1"/>
    <property type="molecule type" value="Genomic_DNA"/>
</dbReference>
<dbReference type="AlphaFoldDB" id="A0A1C6S367"/>
<dbReference type="STRING" id="145854.GA0074692_1662"/>
<evidence type="ECO:0000313" key="2">
    <source>
        <dbReference type="Proteomes" id="UP000198959"/>
    </source>
</evidence>
<protein>
    <submittedName>
        <fullName evidence="1">Uncharacterized protein</fullName>
    </submittedName>
</protein>
<gene>
    <name evidence="1" type="ORF">GA0074692_1662</name>
</gene>